<dbReference type="Proteomes" id="UP000004625">
    <property type="component" value="Unassembled WGS sequence"/>
</dbReference>
<sequence>MANWGGTAIKIRPRRLTFSFRGRFLFQKILILTQMINALSMSKIYHNNPRKWQNEKQKFT</sequence>
<comment type="caution">
    <text evidence="1">The sequence shown here is derived from an EMBL/GenBank/DDBJ whole genome shotgun (WGS) entry which is preliminary data.</text>
</comment>
<dbReference type="EMBL" id="AGEY01000021">
    <property type="protein sequence ID" value="EHM00735.1"/>
    <property type="molecule type" value="Genomic_DNA"/>
</dbReference>
<dbReference type="AlphaFoldDB" id="G9ZKX6"/>
<gene>
    <name evidence="1" type="ORF">HMPREF9103_00374</name>
</gene>
<evidence type="ECO:0000313" key="2">
    <source>
        <dbReference type="Proteomes" id="UP000004625"/>
    </source>
</evidence>
<keyword evidence="2" id="KW-1185">Reference proteome</keyword>
<name>G9ZKX6_9LACO</name>
<protein>
    <submittedName>
        <fullName evidence="1">Uncharacterized protein</fullName>
    </submittedName>
</protein>
<dbReference type="STRING" id="797515.HMPREF9103_00374"/>
<proteinExistence type="predicted"/>
<dbReference type="HOGENOM" id="CLU_2935815_0_0_9"/>
<organism evidence="1 2">
    <name type="scientific">Lentilactobacillus parafarraginis F0439</name>
    <dbReference type="NCBI Taxonomy" id="797515"/>
    <lineage>
        <taxon>Bacteria</taxon>
        <taxon>Bacillati</taxon>
        <taxon>Bacillota</taxon>
        <taxon>Bacilli</taxon>
        <taxon>Lactobacillales</taxon>
        <taxon>Lactobacillaceae</taxon>
        <taxon>Lentilactobacillus</taxon>
    </lineage>
</organism>
<evidence type="ECO:0000313" key="1">
    <source>
        <dbReference type="EMBL" id="EHM00735.1"/>
    </source>
</evidence>
<reference evidence="1 2" key="1">
    <citation type="submission" date="2011-09" db="EMBL/GenBank/DDBJ databases">
        <authorList>
            <person name="Weinstock G."/>
            <person name="Sodergren E."/>
            <person name="Clifton S."/>
            <person name="Fulton L."/>
            <person name="Fulton B."/>
            <person name="Courtney L."/>
            <person name="Fronick C."/>
            <person name="Harrison M."/>
            <person name="Strong C."/>
            <person name="Farmer C."/>
            <person name="Delahaunty K."/>
            <person name="Markovic C."/>
            <person name="Hall O."/>
            <person name="Minx P."/>
            <person name="Tomlinson C."/>
            <person name="Mitreva M."/>
            <person name="Hou S."/>
            <person name="Chen J."/>
            <person name="Wollam A."/>
            <person name="Pepin K.H."/>
            <person name="Johnson M."/>
            <person name="Bhonagiri V."/>
            <person name="Zhang X."/>
            <person name="Suruliraj S."/>
            <person name="Warren W."/>
            <person name="Chinwalla A."/>
            <person name="Mardis E.R."/>
            <person name="Wilson R.K."/>
        </authorList>
    </citation>
    <scope>NUCLEOTIDE SEQUENCE [LARGE SCALE GENOMIC DNA]</scope>
    <source>
        <strain evidence="1 2">F0439</strain>
    </source>
</reference>
<accession>G9ZKX6</accession>